<gene>
    <name evidence="1" type="ORF">ACJMK2_009111</name>
</gene>
<dbReference type="EMBL" id="JBJQND010000012">
    <property type="protein sequence ID" value="KAL3858862.1"/>
    <property type="molecule type" value="Genomic_DNA"/>
</dbReference>
<accession>A0ABD3VE88</accession>
<comment type="caution">
    <text evidence="1">The sequence shown here is derived from an EMBL/GenBank/DDBJ whole genome shotgun (WGS) entry which is preliminary data.</text>
</comment>
<keyword evidence="2" id="KW-1185">Reference proteome</keyword>
<protein>
    <submittedName>
        <fullName evidence="1">Uncharacterized protein</fullName>
    </submittedName>
</protein>
<dbReference type="AlphaFoldDB" id="A0ABD3VE88"/>
<reference evidence="1 2" key="1">
    <citation type="submission" date="2024-11" db="EMBL/GenBank/DDBJ databases">
        <title>Chromosome-level genome assembly of the freshwater bivalve Anodonta woodiana.</title>
        <authorList>
            <person name="Chen X."/>
        </authorList>
    </citation>
    <scope>NUCLEOTIDE SEQUENCE [LARGE SCALE GENOMIC DNA]</scope>
    <source>
        <strain evidence="1">MN2024</strain>
        <tissue evidence="1">Gills</tissue>
    </source>
</reference>
<organism evidence="1 2">
    <name type="scientific">Sinanodonta woodiana</name>
    <name type="common">Chinese pond mussel</name>
    <name type="synonym">Anodonta woodiana</name>
    <dbReference type="NCBI Taxonomy" id="1069815"/>
    <lineage>
        <taxon>Eukaryota</taxon>
        <taxon>Metazoa</taxon>
        <taxon>Spiralia</taxon>
        <taxon>Lophotrochozoa</taxon>
        <taxon>Mollusca</taxon>
        <taxon>Bivalvia</taxon>
        <taxon>Autobranchia</taxon>
        <taxon>Heteroconchia</taxon>
        <taxon>Palaeoheterodonta</taxon>
        <taxon>Unionida</taxon>
        <taxon>Unionoidea</taxon>
        <taxon>Unionidae</taxon>
        <taxon>Unioninae</taxon>
        <taxon>Sinanodonta</taxon>
    </lineage>
</organism>
<sequence>MAAVASETLEYGNIIIGTARTTEAKITSLHYPAISTEEEYQMETAQICIKNTDMLAIKMEEETLTYFTAIFLRTIYTEEEYQIGTAQTCIKNTDLSAISMEEETQTYFKAIALKTISTAVGETFGGDMDF</sequence>
<name>A0ABD3VE88_SINWO</name>
<dbReference type="Proteomes" id="UP001634394">
    <property type="component" value="Unassembled WGS sequence"/>
</dbReference>
<proteinExistence type="predicted"/>
<evidence type="ECO:0000313" key="1">
    <source>
        <dbReference type="EMBL" id="KAL3858862.1"/>
    </source>
</evidence>
<evidence type="ECO:0000313" key="2">
    <source>
        <dbReference type="Proteomes" id="UP001634394"/>
    </source>
</evidence>